<comment type="function">
    <text evidence="8 9">3'-5' exonuclease.</text>
</comment>
<feature type="domain" description="Helicase ATP-binding" evidence="10">
    <location>
        <begin position="271"/>
        <end position="511"/>
    </location>
</feature>
<dbReference type="AlphaFoldDB" id="A0A8E2LET2"/>
<evidence type="ECO:0000313" key="13">
    <source>
        <dbReference type="EMBL" id="OOP67479.1"/>
    </source>
</evidence>
<dbReference type="GO" id="GO:0005524">
    <property type="term" value="F:ATP binding"/>
    <property type="evidence" value="ECO:0007669"/>
    <property type="project" value="UniProtKB-UniRule"/>
</dbReference>
<reference evidence="13 14" key="1">
    <citation type="submission" date="2017-01" db="EMBL/GenBank/DDBJ databases">
        <title>Draft genome sequence of Bacillus oleronius.</title>
        <authorList>
            <person name="Allam M."/>
        </authorList>
    </citation>
    <scope>NUCLEOTIDE SEQUENCE [LARGE SCALE GENOMIC DNA]</scope>
    <source>
        <strain evidence="13 14">DSM 9356</strain>
    </source>
</reference>
<dbReference type="NCBIfam" id="TIGR00573">
    <property type="entry name" value="dnaq"/>
    <property type="match status" value="1"/>
</dbReference>
<dbReference type="Pfam" id="PF00929">
    <property type="entry name" value="RNase_T"/>
    <property type="match status" value="1"/>
</dbReference>
<evidence type="ECO:0000256" key="2">
    <source>
        <dbReference type="ARBA" id="ARBA00022722"/>
    </source>
</evidence>
<evidence type="ECO:0000313" key="14">
    <source>
        <dbReference type="Proteomes" id="UP000189761"/>
    </source>
</evidence>
<dbReference type="HAMAP" id="MF_02206">
    <property type="entry name" value="DinG_exonucl"/>
    <property type="match status" value="1"/>
</dbReference>
<name>A0A8E2LET2_9BACI</name>
<evidence type="ECO:0000259" key="12">
    <source>
        <dbReference type="PROSITE" id="PS51194"/>
    </source>
</evidence>
<dbReference type="InterPro" id="IPR045028">
    <property type="entry name" value="DinG/Rad3-like"/>
</dbReference>
<evidence type="ECO:0000256" key="5">
    <source>
        <dbReference type="ARBA" id="ARBA00022839"/>
    </source>
</evidence>
<keyword evidence="13" id="KW-0347">Helicase</keyword>
<dbReference type="SMART" id="SM00487">
    <property type="entry name" value="DEXDc"/>
    <property type="match status" value="1"/>
</dbReference>
<dbReference type="Proteomes" id="UP000189761">
    <property type="component" value="Unassembled WGS sequence"/>
</dbReference>
<dbReference type="InterPro" id="IPR011545">
    <property type="entry name" value="DEAD/DEAH_box_helicase_dom"/>
</dbReference>
<accession>A0A8E2LET2</accession>
<evidence type="ECO:0000259" key="10">
    <source>
        <dbReference type="PROSITE" id="PS51192"/>
    </source>
</evidence>
<dbReference type="PANTHER" id="PTHR11472:SF34">
    <property type="entry name" value="REGULATOR OF TELOMERE ELONGATION HELICASE 1"/>
    <property type="match status" value="1"/>
</dbReference>
<dbReference type="SMART" id="SM00479">
    <property type="entry name" value="EXOIII"/>
    <property type="match status" value="1"/>
</dbReference>
<dbReference type="GO" id="GO:0016818">
    <property type="term" value="F:hydrolase activity, acting on acid anhydrides, in phosphorus-containing anhydrides"/>
    <property type="evidence" value="ECO:0007669"/>
    <property type="project" value="InterPro"/>
</dbReference>
<comment type="similarity">
    <text evidence="8 9">Belongs to the helicase family. DinG subfamily. Type 2 sub-subfamily.</text>
</comment>
<dbReference type="EMBL" id="MTLA01000192">
    <property type="protein sequence ID" value="OOP67479.1"/>
    <property type="molecule type" value="Genomic_DNA"/>
</dbReference>
<feature type="short sequence motif" description="DEAH box" evidence="8">
    <location>
        <begin position="463"/>
        <end position="466"/>
    </location>
</feature>
<proteinExistence type="inferred from homology"/>
<evidence type="ECO:0000256" key="7">
    <source>
        <dbReference type="ARBA" id="ARBA00048954"/>
    </source>
</evidence>
<dbReference type="Gene3D" id="3.40.50.300">
    <property type="entry name" value="P-loop containing nucleotide triphosphate hydrolases"/>
    <property type="match status" value="2"/>
</dbReference>
<dbReference type="GO" id="GO:0008408">
    <property type="term" value="F:3'-5' exonuclease activity"/>
    <property type="evidence" value="ECO:0007669"/>
    <property type="project" value="UniProtKB-UniRule"/>
</dbReference>
<dbReference type="RefSeq" id="WP_078110643.1">
    <property type="nucleotide sequence ID" value="NZ_CP065424.1"/>
</dbReference>
<feature type="binding site" evidence="8">
    <location>
        <begin position="284"/>
        <end position="291"/>
    </location>
    <ligand>
        <name>ATP</name>
        <dbReference type="ChEBI" id="CHEBI:30616"/>
    </ligand>
</feature>
<dbReference type="CDD" id="cd06127">
    <property type="entry name" value="DEDDh"/>
    <property type="match status" value="1"/>
</dbReference>
<dbReference type="PROSITE" id="PS51194">
    <property type="entry name" value="HELICASE_CTER"/>
    <property type="match status" value="1"/>
</dbReference>
<comment type="caution">
    <text evidence="13">The sequence shown here is derived from an EMBL/GenBank/DDBJ whole genome shotgun (WGS) entry which is preliminary data.</text>
</comment>
<dbReference type="Pfam" id="PF13307">
    <property type="entry name" value="Helicase_C_2"/>
    <property type="match status" value="1"/>
</dbReference>
<keyword evidence="2 8" id="KW-0540">Nuclease</keyword>
<gene>
    <name evidence="8 9" type="primary">dinG</name>
    <name evidence="13" type="ORF">BWZ43_15660</name>
</gene>
<keyword evidence="5 8" id="KW-0269">Exonuclease</keyword>
<dbReference type="SUPFAM" id="SSF52540">
    <property type="entry name" value="P-loop containing nucleoside triphosphate hydrolases"/>
    <property type="match status" value="1"/>
</dbReference>
<dbReference type="PROSITE" id="PS51192">
    <property type="entry name" value="HELICASE_ATP_BIND_1"/>
    <property type="match status" value="1"/>
</dbReference>
<dbReference type="GO" id="GO:0043139">
    <property type="term" value="F:5'-3' DNA helicase activity"/>
    <property type="evidence" value="ECO:0007669"/>
    <property type="project" value="UniProtKB-EC"/>
</dbReference>
<dbReference type="InterPro" id="IPR001650">
    <property type="entry name" value="Helicase_C-like"/>
</dbReference>
<dbReference type="InterPro" id="IPR036397">
    <property type="entry name" value="RNaseH_sf"/>
</dbReference>
<keyword evidence="6 8" id="KW-0067">ATP-binding</keyword>
<dbReference type="GO" id="GO:0003677">
    <property type="term" value="F:DNA binding"/>
    <property type="evidence" value="ECO:0007669"/>
    <property type="project" value="InterPro"/>
</dbReference>
<dbReference type="Gene3D" id="3.30.420.10">
    <property type="entry name" value="Ribonuclease H-like superfamily/Ribonuclease H"/>
    <property type="match status" value="1"/>
</dbReference>
<evidence type="ECO:0000259" key="11">
    <source>
        <dbReference type="PROSITE" id="PS51193"/>
    </source>
</evidence>
<evidence type="ECO:0000256" key="6">
    <source>
        <dbReference type="ARBA" id="ARBA00022840"/>
    </source>
</evidence>
<dbReference type="SUPFAM" id="SSF53098">
    <property type="entry name" value="Ribonuclease H-like"/>
    <property type="match status" value="1"/>
</dbReference>
<dbReference type="GO" id="GO:0006260">
    <property type="term" value="P:DNA replication"/>
    <property type="evidence" value="ECO:0007669"/>
    <property type="project" value="InterPro"/>
</dbReference>
<evidence type="ECO:0000256" key="3">
    <source>
        <dbReference type="ARBA" id="ARBA00022741"/>
    </source>
</evidence>
<dbReference type="InterPro" id="IPR006054">
    <property type="entry name" value="DnaQ"/>
</dbReference>
<feature type="domain" description="Helicase ATP-binding" evidence="11">
    <location>
        <begin position="249"/>
        <end position="514"/>
    </location>
</feature>
<evidence type="ECO:0000256" key="4">
    <source>
        <dbReference type="ARBA" id="ARBA00022801"/>
    </source>
</evidence>
<dbReference type="GO" id="GO:0003887">
    <property type="term" value="F:DNA-directed DNA polymerase activity"/>
    <property type="evidence" value="ECO:0007669"/>
    <property type="project" value="InterPro"/>
</dbReference>
<dbReference type="FunFam" id="3.30.420.10:FF:000045">
    <property type="entry name" value="3'-5' exonuclease DinG"/>
    <property type="match status" value="1"/>
</dbReference>
<dbReference type="Pfam" id="PF04851">
    <property type="entry name" value="ResIII"/>
    <property type="match status" value="1"/>
</dbReference>
<dbReference type="InterPro" id="IPR027417">
    <property type="entry name" value="P-loop_NTPase"/>
</dbReference>
<dbReference type="Pfam" id="PF00270">
    <property type="entry name" value="DEAD"/>
    <property type="match status" value="1"/>
</dbReference>
<organism evidence="13 14">
    <name type="scientific">Heyndrickxia oleronia</name>
    <dbReference type="NCBI Taxonomy" id="38875"/>
    <lineage>
        <taxon>Bacteria</taxon>
        <taxon>Bacillati</taxon>
        <taxon>Bacillota</taxon>
        <taxon>Bacilli</taxon>
        <taxon>Bacillales</taxon>
        <taxon>Bacillaceae</taxon>
        <taxon>Heyndrickxia</taxon>
    </lineage>
</organism>
<evidence type="ECO:0000256" key="9">
    <source>
        <dbReference type="RuleBase" id="RU364106"/>
    </source>
</evidence>
<dbReference type="SMART" id="SM00491">
    <property type="entry name" value="HELICc2"/>
    <property type="match status" value="1"/>
</dbReference>
<protein>
    <recommendedName>
        <fullName evidence="8 9">3'-5' exonuclease DinG</fullName>
        <ecNumber evidence="8 9">3.1.-.-</ecNumber>
    </recommendedName>
</protein>
<dbReference type="InterPro" id="IPR014001">
    <property type="entry name" value="Helicase_ATP-bd"/>
</dbReference>
<keyword evidence="3 8" id="KW-0547">Nucleotide-binding</keyword>
<keyword evidence="14" id="KW-1185">Reference proteome</keyword>
<dbReference type="InterPro" id="IPR006935">
    <property type="entry name" value="Helicase/UvrB_N"/>
</dbReference>
<dbReference type="NCBIfam" id="NF005981">
    <property type="entry name" value="PRK08074.1"/>
    <property type="match status" value="1"/>
</dbReference>
<feature type="domain" description="Helicase C-terminal" evidence="12">
    <location>
        <begin position="746"/>
        <end position="925"/>
    </location>
</feature>
<keyword evidence="4 8" id="KW-0378">Hydrolase</keyword>
<dbReference type="NCBIfam" id="TIGR01407">
    <property type="entry name" value="dinG_rel"/>
    <property type="match status" value="1"/>
</dbReference>
<evidence type="ECO:0000256" key="8">
    <source>
        <dbReference type="HAMAP-Rule" id="MF_02206"/>
    </source>
</evidence>
<dbReference type="InterPro" id="IPR013520">
    <property type="entry name" value="Ribonucl_H"/>
</dbReference>
<comment type="cofactor">
    <cofactor evidence="1">
        <name>[4Fe-4S] cluster</name>
        <dbReference type="ChEBI" id="CHEBI:49883"/>
    </cofactor>
</comment>
<dbReference type="PANTHER" id="PTHR11472">
    <property type="entry name" value="DNA REPAIR DEAD HELICASE RAD3/XP-D SUBFAMILY MEMBER"/>
    <property type="match status" value="1"/>
</dbReference>
<comment type="catalytic activity">
    <reaction evidence="7">
        <text>ATP + H2O = ADP + phosphate + H(+)</text>
        <dbReference type="Rhea" id="RHEA:13065"/>
        <dbReference type="ChEBI" id="CHEBI:15377"/>
        <dbReference type="ChEBI" id="CHEBI:15378"/>
        <dbReference type="ChEBI" id="CHEBI:30616"/>
        <dbReference type="ChEBI" id="CHEBI:43474"/>
        <dbReference type="ChEBI" id="CHEBI:456216"/>
        <dbReference type="EC" id="5.6.2.3"/>
    </reaction>
</comment>
<dbReference type="InterPro" id="IPR006310">
    <property type="entry name" value="DinG"/>
</dbReference>
<dbReference type="InterPro" id="IPR012337">
    <property type="entry name" value="RNaseH-like_sf"/>
</dbReference>
<dbReference type="InterPro" id="IPR014013">
    <property type="entry name" value="Helic_SF1/SF2_ATP-bd_DinG/Rad3"/>
</dbReference>
<dbReference type="EC" id="3.1.-.-" evidence="8 9"/>
<sequence>MKQRFVVVDLETTGNSPKKGDRIIQIAAVVIENEEIIDQYTTFVNPCVPIPSFIEELTGINDEMVKQAPLFEEVAPELTRILKDSIFVAHNVLFDLNFLQSEFNRVGCPEFVGLNVDTVELAKVLLPTSDSYKLFELTECLAIKHDRPHQADSDALVTAELLLQFINQTRELPLVTLEKLAKLSIGLKSNLNEIFEDILTEKRNHLENLSEHLEVFKGIALRKKNKKYSNYNYREKKEYPLHQHDKQKLLSNGIKHYEVRDGQHEMMDTVYEAFRLNKHAMIEAGTGIGKSIAYLLPSIYFSKTENQPILISTHTIQLQDQLLNTELKKLEKVLSFPFKAVVLKGKQHYINLFKFEQTLYEADQQYDTILTKMQLLVWLIHTETGDIDEVNLSSGGKIFWNRIRHDGWHLSKERDPWIAKDFYLYARREAENADIVITNHSMLLLDLIQKQQLFKEFNYVVIDEAHHFEKTSRGFLGEKLEYIPSKFFCSQLGSYEKKQLFYQLEVMVQKQKISLKMPTFELDFIIAELETEIDELFTIIAEKLLKNEKKNKGHHKLQIRLSNKLLKEKSLQPILFAAERVISSVNQIRSGLEERLSQLKKISEKLSEKDKALLEEVFSYDHELVSFKHSIQHLLLEQTNEFVYWLEGDMRAIPNSISIQAQPISVSEKLSKEFFAKRKSVILTSATLTVKDSFRFFENELGLHQFADLIKKQIPSPFPYSEMTKLLIPNDIPEIREVAVSEYVEAIANHLIAIAQATKGRMLVLFTSYDMLKKTYELMKESGLLDDFILIAQGITTGSRMRLTKNFQRFDKAVLFGTNSFWEGVDIPGEDLSCLSIVRLPFSPPDEPYTWAKNEAIQAEGKNPFSTYSLPEAVIRFKQGFGRLIRSGTDKGIVIVFDRRIETTSYGNAFIRSIPSVPIEHVSLKEMIETVENWL</sequence>
<dbReference type="InterPro" id="IPR006555">
    <property type="entry name" value="ATP-dep_Helicase_C"/>
</dbReference>
<dbReference type="PROSITE" id="PS51193">
    <property type="entry name" value="HELICASE_ATP_BIND_2"/>
    <property type="match status" value="1"/>
</dbReference>
<evidence type="ECO:0000256" key="1">
    <source>
        <dbReference type="ARBA" id="ARBA00001966"/>
    </source>
</evidence>